<evidence type="ECO:0000256" key="3">
    <source>
        <dbReference type="ARBA" id="ARBA00022989"/>
    </source>
</evidence>
<evidence type="ECO:0000313" key="7">
    <source>
        <dbReference type="Proteomes" id="UP000315003"/>
    </source>
</evidence>
<dbReference type="AlphaFoldDB" id="A0A517SP15"/>
<keyword evidence="4 5" id="KW-0472">Membrane</keyword>
<organism evidence="6 7">
    <name type="scientific">Stieleria bergensis</name>
    <dbReference type="NCBI Taxonomy" id="2528025"/>
    <lineage>
        <taxon>Bacteria</taxon>
        <taxon>Pseudomonadati</taxon>
        <taxon>Planctomycetota</taxon>
        <taxon>Planctomycetia</taxon>
        <taxon>Pirellulales</taxon>
        <taxon>Pirellulaceae</taxon>
        <taxon>Stieleria</taxon>
    </lineage>
</organism>
<gene>
    <name evidence="6" type="ORF">SV7mr_03510</name>
</gene>
<protein>
    <submittedName>
        <fullName evidence="6">VIT family protein</fullName>
    </submittedName>
</protein>
<evidence type="ECO:0000313" key="6">
    <source>
        <dbReference type="EMBL" id="QDT57866.1"/>
    </source>
</evidence>
<proteinExistence type="predicted"/>
<dbReference type="GO" id="GO:0012505">
    <property type="term" value="C:endomembrane system"/>
    <property type="evidence" value="ECO:0007669"/>
    <property type="project" value="UniProtKB-SubCell"/>
</dbReference>
<feature type="transmembrane region" description="Helical" evidence="5">
    <location>
        <begin position="63"/>
        <end position="86"/>
    </location>
</feature>
<keyword evidence="3 5" id="KW-1133">Transmembrane helix</keyword>
<accession>A0A517SP15</accession>
<dbReference type="Proteomes" id="UP000315003">
    <property type="component" value="Chromosome"/>
</dbReference>
<feature type="transmembrane region" description="Helical" evidence="5">
    <location>
        <begin position="36"/>
        <end position="57"/>
    </location>
</feature>
<evidence type="ECO:0000256" key="1">
    <source>
        <dbReference type="ARBA" id="ARBA00004127"/>
    </source>
</evidence>
<comment type="subcellular location">
    <subcellularLocation>
        <location evidence="1">Endomembrane system</location>
        <topology evidence="1">Multi-pass membrane protein</topology>
    </subcellularLocation>
</comment>
<dbReference type="EMBL" id="CP036272">
    <property type="protein sequence ID" value="QDT57866.1"/>
    <property type="molecule type" value="Genomic_DNA"/>
</dbReference>
<dbReference type="Pfam" id="PF01988">
    <property type="entry name" value="VIT1"/>
    <property type="match status" value="1"/>
</dbReference>
<feature type="transmembrane region" description="Helical" evidence="5">
    <location>
        <begin position="198"/>
        <end position="215"/>
    </location>
</feature>
<feature type="transmembrane region" description="Helical" evidence="5">
    <location>
        <begin position="165"/>
        <end position="186"/>
    </location>
</feature>
<name>A0A517SP15_9BACT</name>
<dbReference type="GO" id="GO:0030026">
    <property type="term" value="P:intracellular manganese ion homeostasis"/>
    <property type="evidence" value="ECO:0007669"/>
    <property type="project" value="InterPro"/>
</dbReference>
<reference evidence="6 7" key="1">
    <citation type="submission" date="2019-02" db="EMBL/GenBank/DDBJ databases">
        <title>Deep-cultivation of Planctomycetes and their phenomic and genomic characterization uncovers novel biology.</title>
        <authorList>
            <person name="Wiegand S."/>
            <person name="Jogler M."/>
            <person name="Boedeker C."/>
            <person name="Pinto D."/>
            <person name="Vollmers J."/>
            <person name="Rivas-Marin E."/>
            <person name="Kohn T."/>
            <person name="Peeters S.H."/>
            <person name="Heuer A."/>
            <person name="Rast P."/>
            <person name="Oberbeckmann S."/>
            <person name="Bunk B."/>
            <person name="Jeske O."/>
            <person name="Meyerdierks A."/>
            <person name="Storesund J.E."/>
            <person name="Kallscheuer N."/>
            <person name="Luecker S."/>
            <person name="Lage O.M."/>
            <person name="Pohl T."/>
            <person name="Merkel B.J."/>
            <person name="Hornburger P."/>
            <person name="Mueller R.-W."/>
            <person name="Bruemmer F."/>
            <person name="Labrenz M."/>
            <person name="Spormann A.M."/>
            <person name="Op den Camp H."/>
            <person name="Overmann J."/>
            <person name="Amann R."/>
            <person name="Jetten M.S.M."/>
            <person name="Mascher T."/>
            <person name="Medema M.H."/>
            <person name="Devos D.P."/>
            <person name="Kaster A.-K."/>
            <person name="Ovreas L."/>
            <person name="Rohde M."/>
            <person name="Galperin M.Y."/>
            <person name="Jogler C."/>
        </authorList>
    </citation>
    <scope>NUCLEOTIDE SEQUENCE [LARGE SCALE GENOMIC DNA]</scope>
    <source>
        <strain evidence="6 7">SV_7m_r</strain>
    </source>
</reference>
<dbReference type="RefSeq" id="WP_145268622.1">
    <property type="nucleotide sequence ID" value="NZ_CP036272.1"/>
</dbReference>
<evidence type="ECO:0000256" key="5">
    <source>
        <dbReference type="SAM" id="Phobius"/>
    </source>
</evidence>
<sequence>MAEKAPTREQLERRHTRSKIAAWLNRPRHSGYLSDFVYGGIDGAVTTFAVVSGSAGAGLSAEIIIILGFANLIGDGFSMAAGNFLGTRVDQQIQHRIRQSEGHEIDVYPEGEREEIRQIFAAKGFSGDDLERAVEIITSNRERWIETMLVEEHGLSIDSRSPLKAAGMTMFAFVLIGLIPLLPFVASVAQLSPTNTSFQLSTLFAGVAFFSVGAIKSRFVQQRWHWAGLETLVVGGVAAALAYLVGIYLGHLIS</sequence>
<evidence type="ECO:0000256" key="4">
    <source>
        <dbReference type="ARBA" id="ARBA00023136"/>
    </source>
</evidence>
<evidence type="ECO:0000256" key="2">
    <source>
        <dbReference type="ARBA" id="ARBA00022692"/>
    </source>
</evidence>
<keyword evidence="2 5" id="KW-0812">Transmembrane</keyword>
<keyword evidence="7" id="KW-1185">Reference proteome</keyword>
<dbReference type="PANTHER" id="PTHR31851">
    <property type="entry name" value="FE(2+)/MN(2+) TRANSPORTER PCL1"/>
    <property type="match status" value="1"/>
</dbReference>
<dbReference type="GO" id="GO:0005384">
    <property type="term" value="F:manganese ion transmembrane transporter activity"/>
    <property type="evidence" value="ECO:0007669"/>
    <property type="project" value="InterPro"/>
</dbReference>
<dbReference type="OrthoDB" id="9781619at2"/>
<feature type="transmembrane region" description="Helical" evidence="5">
    <location>
        <begin position="227"/>
        <end position="249"/>
    </location>
</feature>
<dbReference type="InterPro" id="IPR008217">
    <property type="entry name" value="Ccc1_fam"/>
</dbReference>